<keyword evidence="2" id="KW-1185">Reference proteome</keyword>
<accession>A0A516V5X7</accession>
<dbReference type="EMBL" id="CP041742">
    <property type="protein sequence ID" value="QDQ73930.1"/>
    <property type="molecule type" value="Genomic_DNA"/>
</dbReference>
<evidence type="ECO:0000313" key="2">
    <source>
        <dbReference type="Proteomes" id="UP000315891"/>
    </source>
</evidence>
<dbReference type="RefSeq" id="WP_143879441.1">
    <property type="nucleotide sequence ID" value="NZ_BAABLZ010000001.1"/>
</dbReference>
<organism evidence="1 2">
    <name type="scientific">Pseudoluteimonas lycopersici</name>
    <dbReference type="NCBI Taxonomy" id="1324796"/>
    <lineage>
        <taxon>Bacteria</taxon>
        <taxon>Pseudomonadati</taxon>
        <taxon>Pseudomonadota</taxon>
        <taxon>Gammaproteobacteria</taxon>
        <taxon>Lysobacterales</taxon>
        <taxon>Lysobacteraceae</taxon>
        <taxon>Pseudoluteimonas</taxon>
    </lineage>
</organism>
<reference evidence="1 2" key="1">
    <citation type="submission" date="2019-07" db="EMBL/GenBank/DDBJ databases">
        <title>Lysobacter weifangensis sp. nov., isolated from bensulfuron-methyl contaminated farmland soil.</title>
        <authorList>
            <person name="Zhao H."/>
        </authorList>
    </citation>
    <scope>NUCLEOTIDE SEQUENCE [LARGE SCALE GENOMIC DNA]</scope>
    <source>
        <strain evidence="1 2">CC-Bw-6</strain>
    </source>
</reference>
<dbReference type="Proteomes" id="UP000315891">
    <property type="component" value="Chromosome"/>
</dbReference>
<evidence type="ECO:0000313" key="1">
    <source>
        <dbReference type="EMBL" id="QDQ73930.1"/>
    </source>
</evidence>
<dbReference type="AlphaFoldDB" id="A0A516V5X7"/>
<dbReference type="OrthoDB" id="7063447at2"/>
<name>A0A516V5X7_9GAMM</name>
<proteinExistence type="predicted"/>
<protein>
    <submittedName>
        <fullName evidence="1">Uncharacterized protein</fullName>
    </submittedName>
</protein>
<sequence length="148" mass="16590">MPHQVEVDDEVFAFVQSHAEPLIDTFNTSLRRLLPLVPAKEGIASSVAKSARSERPVFPGGTPKALKQIIEVALLVRGGAYDRTSATHVVADRYRIAVQTVLDKYARQLGLNTQQFDRLLDQADLKELKRLLQSKFNSHADLIDRTLR</sequence>
<gene>
    <name evidence="1" type="ORF">FNZ56_08595</name>
</gene>